<keyword evidence="2" id="KW-1185">Reference proteome</keyword>
<dbReference type="EMBL" id="SJPU01000005">
    <property type="protein sequence ID" value="TWU09958.1"/>
    <property type="molecule type" value="Genomic_DNA"/>
</dbReference>
<sequence length="876" mass="99251">MDTKQLNEALSKIYDEEHTRIVFWNDPQQEFARVVDNLELDGVQLVQLDQVGGLETKLRVEREEPDSKFLLYAPEEEPEFEDDILLDIRLYSRSFRADRSSIILDELGLARQSLRGHLALRRKFFDSKGRLSKLRQLVNADDNELDLDRKMLAVVTKADQPELFNIVRTLFHSMTEQDELDLEVPPPAWTQIEKFDLDGSFWKLVAASFGYDDEAPSQQKLLMRLMLSDFGHQLGIDAPPAIQKQQLGRSGTHNAVVCLGQWRDSSKQATSFNTLSDAIAATTHIDDQLSGIEPETLAGAVTFRNVDRAILLGLLDRLSATKDHLKADDIRRLVSRRQDEHWIASLSVPEQQRKSRFAAYEAVAVAAEFFGLRNQHANGFTGNTAEEMYSLYTNELYKFDQLYRHFCRNADVAESHGWDILKMLRKEVEAAYNNWYLVQLGLKWAKFVDPGGNATGLLDKWQIADVPNQYRFYETYVAPRQREAENRRSFVVISDAFRYEAGKELTKVLNGEYRFQAELSTQLSVLPSYTALGMASLLPHTQLEYTNKGDVLADGISTSGSDNRNKILAKREGMAVQADDLLKLSKEEGRELIDGKKVVYVYHNEIDTRGENPATEGDTFHATGDAIRELADVVRYIINSLNGNYVVVTADHGFLFSESAPEETDKSKLTEKPSGTVKAKKRYLIGHDLPDHEDAWHGKTEITAKCDGGMEFWIPKGSNRFHFVGGARFIHGGAMPQEVIVPVITVRQAKSKNALEKTKTKQVAVSVLGNNHKITTHAHRFKLVQMEPVSERAKPLTVKIAIYDGDDPVSSIETVSFTSESTSLDDRQQSVMLTLQDQQFDKTRRYRLVLKDANTEFEIHSQDVTIDRAIADDFDF</sequence>
<comment type="caution">
    <text evidence="1">The sequence shown here is derived from an EMBL/GenBank/DDBJ whole genome shotgun (WGS) entry which is preliminary data.</text>
</comment>
<accession>A0A5C6BD28</accession>
<reference evidence="1 2" key="1">
    <citation type="journal article" date="2020" name="Antonie Van Leeuwenhoek">
        <title>Rhodopirellula heiligendammensis sp. nov., Rhodopirellula pilleata sp. nov., and Rhodopirellula solitaria sp. nov. isolated from natural or artificial marine surfaces in Northern Germany and California, USA, and emended description of the genus Rhodopirellula.</title>
        <authorList>
            <person name="Kallscheuer N."/>
            <person name="Wiegand S."/>
            <person name="Jogler M."/>
            <person name="Boedeker C."/>
            <person name="Peeters S.H."/>
            <person name="Rast P."/>
            <person name="Heuer A."/>
            <person name="Jetten M.S.M."/>
            <person name="Rohde M."/>
            <person name="Jogler C."/>
        </authorList>
    </citation>
    <scope>NUCLEOTIDE SEQUENCE [LARGE SCALE GENOMIC DNA]</scope>
    <source>
        <strain evidence="1 2">Poly21</strain>
    </source>
</reference>
<evidence type="ECO:0000313" key="1">
    <source>
        <dbReference type="EMBL" id="TWU09958.1"/>
    </source>
</evidence>
<dbReference type="AlphaFoldDB" id="A0A5C6BD28"/>
<protein>
    <submittedName>
        <fullName evidence="1">PglZ domain protein</fullName>
    </submittedName>
</protein>
<gene>
    <name evidence="1" type="ORF">Poly21_52870</name>
</gene>
<name>A0A5C6BD28_9BACT</name>
<organism evidence="1 2">
    <name type="scientific">Allorhodopirellula heiligendammensis</name>
    <dbReference type="NCBI Taxonomy" id="2714739"/>
    <lineage>
        <taxon>Bacteria</taxon>
        <taxon>Pseudomonadati</taxon>
        <taxon>Planctomycetota</taxon>
        <taxon>Planctomycetia</taxon>
        <taxon>Pirellulales</taxon>
        <taxon>Pirellulaceae</taxon>
        <taxon>Allorhodopirellula</taxon>
    </lineage>
</organism>
<dbReference type="NCBIfam" id="TIGR02687">
    <property type="entry name" value="BREX-1 system phosphatase PglZ type A"/>
    <property type="match status" value="1"/>
</dbReference>
<dbReference type="InterPro" id="IPR014060">
    <property type="entry name" value="PglZ"/>
</dbReference>
<dbReference type="Proteomes" id="UP000319908">
    <property type="component" value="Unassembled WGS sequence"/>
</dbReference>
<dbReference type="Pfam" id="PF08665">
    <property type="entry name" value="PglZ"/>
    <property type="match status" value="1"/>
</dbReference>
<dbReference type="RefSeq" id="WP_146409748.1">
    <property type="nucleotide sequence ID" value="NZ_SJPU01000005.1"/>
</dbReference>
<dbReference type="OrthoDB" id="9769734at2"/>
<proteinExistence type="predicted"/>
<evidence type="ECO:0000313" key="2">
    <source>
        <dbReference type="Proteomes" id="UP000319908"/>
    </source>
</evidence>